<dbReference type="RefSeq" id="WP_138664529.1">
    <property type="nucleotide sequence ID" value="NZ_VCKY01000006.1"/>
</dbReference>
<organism evidence="2 3">
    <name type="scientific">Nonomuraea turkmeniaca</name>
    <dbReference type="NCBI Taxonomy" id="103838"/>
    <lineage>
        <taxon>Bacteria</taxon>
        <taxon>Bacillati</taxon>
        <taxon>Actinomycetota</taxon>
        <taxon>Actinomycetes</taxon>
        <taxon>Streptosporangiales</taxon>
        <taxon>Streptosporangiaceae</taxon>
        <taxon>Nonomuraea</taxon>
    </lineage>
</organism>
<evidence type="ECO:0000313" key="2">
    <source>
        <dbReference type="EMBL" id="TMR24917.1"/>
    </source>
</evidence>
<dbReference type="EMBL" id="VCKY01000006">
    <property type="protein sequence ID" value="TMR24917.1"/>
    <property type="molecule type" value="Genomic_DNA"/>
</dbReference>
<dbReference type="Pfam" id="PF14606">
    <property type="entry name" value="Lipase_GDSL_3"/>
    <property type="match status" value="1"/>
</dbReference>
<evidence type="ECO:0000313" key="3">
    <source>
        <dbReference type="Proteomes" id="UP000309128"/>
    </source>
</evidence>
<dbReference type="Gene3D" id="2.60.120.260">
    <property type="entry name" value="Galactose-binding domain-like"/>
    <property type="match status" value="1"/>
</dbReference>
<dbReference type="Gene3D" id="3.40.50.1110">
    <property type="entry name" value="SGNH hydrolase"/>
    <property type="match status" value="1"/>
</dbReference>
<keyword evidence="3" id="KW-1185">Reference proteome</keyword>
<reference evidence="2 3" key="1">
    <citation type="submission" date="2019-05" db="EMBL/GenBank/DDBJ databases">
        <title>Draft genome sequence of Nonomuraea turkmeniaca DSM 43926.</title>
        <authorList>
            <person name="Saricaoglu S."/>
            <person name="Isik K."/>
        </authorList>
    </citation>
    <scope>NUCLEOTIDE SEQUENCE [LARGE SCALE GENOMIC DNA]</scope>
    <source>
        <strain evidence="2 3">DSM 43926</strain>
    </source>
</reference>
<evidence type="ECO:0000259" key="1">
    <source>
        <dbReference type="Pfam" id="PF14606"/>
    </source>
</evidence>
<feature type="domain" description="SGNH hydrolase-type esterase" evidence="1">
    <location>
        <begin position="158"/>
        <end position="339"/>
    </location>
</feature>
<dbReference type="InterPro" id="IPR036514">
    <property type="entry name" value="SGNH_hydro_sf"/>
</dbReference>
<dbReference type="Proteomes" id="UP000309128">
    <property type="component" value="Unassembled WGS sequence"/>
</dbReference>
<name>A0A5S4FVU3_9ACTN</name>
<accession>A0A5S4FVU3</accession>
<sequence>MNIFPSKALRSIPASDSVLTWAGAIEVEHAAGWSRGWRLPRGRLRLFPGRLRLFPGRRLQGHARAQAGVRITFGTDATVLRGRCLSADGIGPVDLVVHGTVVDAPVASDGSFHFAELPAGEKITEIWLPHGGDFRLVELAVDESARTWVTPATPPPRLITYGSSITQCRAAASPTRTWPALVARNLGLDLTCLGFDGECHLDPMIARLIRDRPAEVIITCLGVNVYGAGTFTKRSFLPAVLGFVSTVRDGHPRVPILVMSPIFSPSREEQTGQTGMSLAEMRADIAEAVRLLREHGDADVHLIDGLDVFGPAQEHLLPDGLHPNAAGYAHMATSITPLVRAHLHPHHQATGRRQ</sequence>
<dbReference type="SUPFAM" id="SSF52266">
    <property type="entry name" value="SGNH hydrolase"/>
    <property type="match status" value="1"/>
</dbReference>
<proteinExistence type="predicted"/>
<dbReference type="InterPro" id="IPR013830">
    <property type="entry name" value="SGNH_hydro"/>
</dbReference>
<protein>
    <submittedName>
        <fullName evidence="2">GDSL family lipase</fullName>
    </submittedName>
</protein>
<gene>
    <name evidence="2" type="ORF">ETD86_03050</name>
</gene>
<dbReference type="OrthoDB" id="2060945at2"/>
<dbReference type="AlphaFoldDB" id="A0A5S4FVU3"/>
<comment type="caution">
    <text evidence="2">The sequence shown here is derived from an EMBL/GenBank/DDBJ whole genome shotgun (WGS) entry which is preliminary data.</text>
</comment>